<dbReference type="SMART" id="SM00382">
    <property type="entry name" value="AAA"/>
    <property type="match status" value="1"/>
</dbReference>
<evidence type="ECO:0000256" key="2">
    <source>
        <dbReference type="ARBA" id="ARBA00022840"/>
    </source>
</evidence>
<name>A0A3B0SRR1_9ZZZZ</name>
<accession>A0A3B0SRR1</accession>
<dbReference type="Pfam" id="PF00158">
    <property type="entry name" value="Sigma54_activat"/>
    <property type="match status" value="1"/>
</dbReference>
<dbReference type="PROSITE" id="PS00676">
    <property type="entry name" value="SIGMA54_INTERACT_2"/>
    <property type="match status" value="1"/>
</dbReference>
<dbReference type="InterPro" id="IPR002197">
    <property type="entry name" value="HTH_Fis"/>
</dbReference>
<dbReference type="AlphaFoldDB" id="A0A3B0SRR1"/>
<dbReference type="Gene3D" id="1.10.8.60">
    <property type="match status" value="1"/>
</dbReference>
<dbReference type="PANTHER" id="PTHR32071">
    <property type="entry name" value="TRANSCRIPTIONAL REGULATORY PROTEIN"/>
    <property type="match status" value="1"/>
</dbReference>
<evidence type="ECO:0000259" key="6">
    <source>
        <dbReference type="PROSITE" id="PS50045"/>
    </source>
</evidence>
<dbReference type="Gene3D" id="3.40.50.300">
    <property type="entry name" value="P-loop containing nucleotide triphosphate hydrolases"/>
    <property type="match status" value="1"/>
</dbReference>
<dbReference type="InterPro" id="IPR002078">
    <property type="entry name" value="Sigma_54_int"/>
</dbReference>
<gene>
    <name evidence="7" type="ORF">MNBD_ALPHA04-1393</name>
</gene>
<sequence length="449" mass="49231">MERPSAKKDQVIHIVGPHGQQKTHLVKLAGDAGVASKFYRVIGDLKLDGSSNRDTILIVGSNINAVKAARNQYPHVKLICFSDITDQQFAVDCFRAGADDFLALQDGDVSLLSRLSLHLNSKCRSRTKGKTQSRLIGNSAQMSGIRDYIAKIADSDVTTLITGPTGSGKEVAALALHEQSSRANGPLIALNCAAIPADLIEGELFGYEKGAYTGATQSYPGKMKLADGGTLFLDEIGELSPAGQAKLLRAIETGEAFRLGARNASRFDVRILAATNRDLFSEMQEGRFRSDLYYRIAVAQIAMPSLSERPDDIISLARHFLRQMAERRTMPVPAFANCARRAMRGYGWPGNARELRNCVEISLLACEKGELRAEHLPAQIGRTAAEQTDTKDRYSTAKSEKQMLFDILRECRGNKSLAAKKLNWSRMTLYRKLDLYGGEGPDSQMTVTV</sequence>
<keyword evidence="4" id="KW-0238">DNA-binding</keyword>
<keyword evidence="1" id="KW-0547">Nucleotide-binding</keyword>
<dbReference type="InterPro" id="IPR011006">
    <property type="entry name" value="CheY-like_superfamily"/>
</dbReference>
<dbReference type="SUPFAM" id="SSF52540">
    <property type="entry name" value="P-loop containing nucleoside triphosphate hydrolases"/>
    <property type="match status" value="1"/>
</dbReference>
<protein>
    <submittedName>
        <fullName evidence="7">Response regulator of zinc sigma-54-dependent two-component system</fullName>
    </submittedName>
</protein>
<dbReference type="Gene3D" id="1.10.10.60">
    <property type="entry name" value="Homeodomain-like"/>
    <property type="match status" value="1"/>
</dbReference>
<keyword evidence="5" id="KW-0804">Transcription</keyword>
<dbReference type="GO" id="GO:0005524">
    <property type="term" value="F:ATP binding"/>
    <property type="evidence" value="ECO:0007669"/>
    <property type="project" value="UniProtKB-KW"/>
</dbReference>
<evidence type="ECO:0000256" key="5">
    <source>
        <dbReference type="ARBA" id="ARBA00023163"/>
    </source>
</evidence>
<dbReference type="Pfam" id="PF02954">
    <property type="entry name" value="HTH_8"/>
    <property type="match status" value="1"/>
</dbReference>
<keyword evidence="3" id="KW-0805">Transcription regulation</keyword>
<organism evidence="7">
    <name type="scientific">hydrothermal vent metagenome</name>
    <dbReference type="NCBI Taxonomy" id="652676"/>
    <lineage>
        <taxon>unclassified sequences</taxon>
        <taxon>metagenomes</taxon>
        <taxon>ecological metagenomes</taxon>
    </lineage>
</organism>
<evidence type="ECO:0000313" key="7">
    <source>
        <dbReference type="EMBL" id="VAV97515.1"/>
    </source>
</evidence>
<dbReference type="SUPFAM" id="SSF46689">
    <property type="entry name" value="Homeodomain-like"/>
    <property type="match status" value="1"/>
</dbReference>
<dbReference type="PANTHER" id="PTHR32071:SF117">
    <property type="entry name" value="PTS-DEPENDENT DIHYDROXYACETONE KINASE OPERON REGULATORY PROTEIN-RELATED"/>
    <property type="match status" value="1"/>
</dbReference>
<evidence type="ECO:0000256" key="3">
    <source>
        <dbReference type="ARBA" id="ARBA00023015"/>
    </source>
</evidence>
<evidence type="ECO:0000256" key="4">
    <source>
        <dbReference type="ARBA" id="ARBA00023125"/>
    </source>
</evidence>
<dbReference type="InterPro" id="IPR027417">
    <property type="entry name" value="P-loop_NTPase"/>
</dbReference>
<dbReference type="SUPFAM" id="SSF52172">
    <property type="entry name" value="CheY-like"/>
    <property type="match status" value="1"/>
</dbReference>
<dbReference type="PROSITE" id="PS50045">
    <property type="entry name" value="SIGMA54_INTERACT_4"/>
    <property type="match status" value="1"/>
</dbReference>
<dbReference type="CDD" id="cd00009">
    <property type="entry name" value="AAA"/>
    <property type="match status" value="1"/>
</dbReference>
<dbReference type="GO" id="GO:0006355">
    <property type="term" value="P:regulation of DNA-templated transcription"/>
    <property type="evidence" value="ECO:0007669"/>
    <property type="project" value="InterPro"/>
</dbReference>
<dbReference type="FunFam" id="3.40.50.300:FF:000006">
    <property type="entry name" value="DNA-binding transcriptional regulator NtrC"/>
    <property type="match status" value="1"/>
</dbReference>
<evidence type="ECO:0000256" key="1">
    <source>
        <dbReference type="ARBA" id="ARBA00022741"/>
    </source>
</evidence>
<dbReference type="GO" id="GO:0043565">
    <property type="term" value="F:sequence-specific DNA binding"/>
    <property type="evidence" value="ECO:0007669"/>
    <property type="project" value="InterPro"/>
</dbReference>
<keyword evidence="2" id="KW-0067">ATP-binding</keyword>
<dbReference type="EMBL" id="UOEF01000246">
    <property type="protein sequence ID" value="VAV97515.1"/>
    <property type="molecule type" value="Genomic_DNA"/>
</dbReference>
<dbReference type="InterPro" id="IPR058031">
    <property type="entry name" value="AAA_lid_NorR"/>
</dbReference>
<dbReference type="InterPro" id="IPR003593">
    <property type="entry name" value="AAA+_ATPase"/>
</dbReference>
<reference evidence="7" key="1">
    <citation type="submission" date="2018-06" db="EMBL/GenBank/DDBJ databases">
        <authorList>
            <person name="Zhirakovskaya E."/>
        </authorList>
    </citation>
    <scope>NUCLEOTIDE SEQUENCE</scope>
</reference>
<feature type="domain" description="Sigma-54 factor interaction" evidence="6">
    <location>
        <begin position="135"/>
        <end position="364"/>
    </location>
</feature>
<proteinExistence type="predicted"/>
<dbReference type="InterPro" id="IPR025943">
    <property type="entry name" value="Sigma_54_int_dom_ATP-bd_2"/>
</dbReference>
<dbReference type="InterPro" id="IPR009057">
    <property type="entry name" value="Homeodomain-like_sf"/>
</dbReference>
<dbReference type="Pfam" id="PF25601">
    <property type="entry name" value="AAA_lid_14"/>
    <property type="match status" value="1"/>
</dbReference>